<dbReference type="InterPro" id="IPR027417">
    <property type="entry name" value="P-loop_NTPase"/>
</dbReference>
<dbReference type="GO" id="GO:0015833">
    <property type="term" value="P:peptide transport"/>
    <property type="evidence" value="ECO:0007669"/>
    <property type="project" value="InterPro"/>
</dbReference>
<dbReference type="PANTHER" id="PTHR43297">
    <property type="entry name" value="OLIGOPEPTIDE TRANSPORT ATP-BINDING PROTEIN APPD"/>
    <property type="match status" value="1"/>
</dbReference>
<dbReference type="NCBIfam" id="TIGR01727">
    <property type="entry name" value="oligo_HPY"/>
    <property type="match status" value="1"/>
</dbReference>
<feature type="domain" description="ABC transporter" evidence="10">
    <location>
        <begin position="6"/>
        <end position="273"/>
    </location>
</feature>
<keyword evidence="6 11" id="KW-0067">ATP-binding</keyword>
<dbReference type="InterPro" id="IPR003439">
    <property type="entry name" value="ABC_transporter-like_ATP-bd"/>
</dbReference>
<dbReference type="SMART" id="SM00382">
    <property type="entry name" value="AAA"/>
    <property type="match status" value="1"/>
</dbReference>
<dbReference type="OrthoDB" id="18209at2157"/>
<keyword evidence="5" id="KW-0547">Nucleotide-binding</keyword>
<dbReference type="PATRIC" id="fig|662479.7.peg.1353"/>
<dbReference type="Pfam" id="PF08352">
    <property type="entry name" value="oligo_HPY"/>
    <property type="match status" value="1"/>
</dbReference>
<reference evidence="11 12" key="1">
    <citation type="journal article" date="2014" name="PLoS Genet.">
        <title>Phylogenetically driven sequencing of extremely halophilic archaea reveals strategies for static and dynamic osmo-response.</title>
        <authorList>
            <person name="Becker E.A."/>
            <person name="Seitzer P.M."/>
            <person name="Tritt A."/>
            <person name="Larsen D."/>
            <person name="Krusor M."/>
            <person name="Yao A.I."/>
            <person name="Wu D."/>
            <person name="Madern D."/>
            <person name="Eisen J.A."/>
            <person name="Darling A.E."/>
            <person name="Facciotti M.T."/>
        </authorList>
    </citation>
    <scope>NUCLEOTIDE SEQUENCE [LARGE SCALE GENOMIC DNA]</scope>
    <source>
        <strain evidence="11 12">ATCC BAA-1512</strain>
    </source>
</reference>
<accession>M0IKH5</accession>
<gene>
    <name evidence="11" type="ORF">C440_06702</name>
</gene>
<evidence type="ECO:0000256" key="2">
    <source>
        <dbReference type="ARBA" id="ARBA00022448"/>
    </source>
</evidence>
<evidence type="ECO:0000256" key="8">
    <source>
        <dbReference type="ARBA" id="ARBA00023136"/>
    </source>
</evidence>
<dbReference type="Proteomes" id="UP000011550">
    <property type="component" value="Unassembled WGS sequence"/>
</dbReference>
<dbReference type="InterPro" id="IPR003593">
    <property type="entry name" value="AAA+_ATPase"/>
</dbReference>
<keyword evidence="8" id="KW-0472">Membrane</keyword>
<protein>
    <submittedName>
        <fullName evidence="11">Dipeptide/oligopeptide/nickel ABC transporter ATP-binding protein</fullName>
    </submittedName>
</protein>
<proteinExistence type="predicted"/>
<keyword evidence="3" id="KW-1003">Cell membrane</keyword>
<comment type="caution">
    <text evidence="11">The sequence shown here is derived from an EMBL/GenBank/DDBJ whole genome shotgun (WGS) entry which is preliminary data.</text>
</comment>
<feature type="compositionally biased region" description="Basic and acidic residues" evidence="9">
    <location>
        <begin position="364"/>
        <end position="381"/>
    </location>
</feature>
<dbReference type="GO" id="GO:0016887">
    <property type="term" value="F:ATP hydrolysis activity"/>
    <property type="evidence" value="ECO:0007669"/>
    <property type="project" value="InterPro"/>
</dbReference>
<organism evidence="11 12">
    <name type="scientific">Haloferax mucosum ATCC BAA-1512</name>
    <dbReference type="NCBI Taxonomy" id="662479"/>
    <lineage>
        <taxon>Archaea</taxon>
        <taxon>Methanobacteriati</taxon>
        <taxon>Methanobacteriota</taxon>
        <taxon>Stenosarchaea group</taxon>
        <taxon>Halobacteria</taxon>
        <taxon>Halobacteriales</taxon>
        <taxon>Haloferacaceae</taxon>
        <taxon>Haloferax</taxon>
    </lineage>
</organism>
<dbReference type="InterPro" id="IPR013563">
    <property type="entry name" value="Oligopep_ABC_C"/>
</dbReference>
<dbReference type="FunFam" id="3.40.50.300:FF:000016">
    <property type="entry name" value="Oligopeptide ABC transporter ATP-binding component"/>
    <property type="match status" value="1"/>
</dbReference>
<feature type="compositionally biased region" description="Polar residues" evidence="9">
    <location>
        <begin position="352"/>
        <end position="363"/>
    </location>
</feature>
<evidence type="ECO:0000256" key="7">
    <source>
        <dbReference type="ARBA" id="ARBA00022967"/>
    </source>
</evidence>
<keyword evidence="7" id="KW-1278">Translocase</keyword>
<dbReference type="GO" id="GO:0005886">
    <property type="term" value="C:plasma membrane"/>
    <property type="evidence" value="ECO:0007669"/>
    <property type="project" value="UniProtKB-SubCell"/>
</dbReference>
<feature type="region of interest" description="Disordered" evidence="9">
    <location>
        <begin position="338"/>
        <end position="381"/>
    </location>
</feature>
<dbReference type="GO" id="GO:0005524">
    <property type="term" value="F:ATP binding"/>
    <property type="evidence" value="ECO:0007669"/>
    <property type="project" value="UniProtKB-KW"/>
</dbReference>
<dbReference type="CDD" id="cd03257">
    <property type="entry name" value="ABC_NikE_OppD_transporters"/>
    <property type="match status" value="1"/>
</dbReference>
<dbReference type="Gene3D" id="3.40.50.300">
    <property type="entry name" value="P-loop containing nucleotide triphosphate hydrolases"/>
    <property type="match status" value="1"/>
</dbReference>
<evidence type="ECO:0000256" key="4">
    <source>
        <dbReference type="ARBA" id="ARBA00022519"/>
    </source>
</evidence>
<dbReference type="STRING" id="662479.C440_06702"/>
<evidence type="ECO:0000313" key="12">
    <source>
        <dbReference type="Proteomes" id="UP000011550"/>
    </source>
</evidence>
<dbReference type="PANTHER" id="PTHR43297:SF14">
    <property type="entry name" value="ATPASE AAA-TYPE CORE DOMAIN-CONTAINING PROTEIN"/>
    <property type="match status" value="1"/>
</dbReference>
<keyword evidence="4" id="KW-0997">Cell inner membrane</keyword>
<sequence length="381" mass="41231">MTDPLLRIEDLHTQFGTDSGTVHAVDGVSLTVERGEIVGIVGESGSGKSVTARSILRVEDPGRIAAGTIALDGVDLTDATDSTLRRIRGDSVSMVFQDPAETLNPVFSVGEQVAEAVRIHDTDGSQRLLDYLNVPLFRNRSAWTDAHERAVELMDQLDIPNPEHRSSGYPHEFSGGIRQRAVLAIALASDPDLLVADEPTTALDTTTQAEILDRLRTLRDERELGILLISHDIGVIAQTCDRVIVMYGGKVMESGPVTDVLTTPEHPYTRALLACSTRNVDADERVTALEGRPPDPLGGHDGCPFAERCDHVTPACHNGDVPTIECGENHRVVCSEAPLSDDSAKIERKTETTMSAAETQPSEPHTEVNREKVAPNDEGTR</sequence>
<feature type="compositionally biased region" description="Basic and acidic residues" evidence="9">
    <location>
        <begin position="342"/>
        <end position="351"/>
    </location>
</feature>
<dbReference type="EMBL" id="AOLN01000010">
    <property type="protein sequence ID" value="ELZ95959.1"/>
    <property type="molecule type" value="Genomic_DNA"/>
</dbReference>
<dbReference type="InterPro" id="IPR050388">
    <property type="entry name" value="ABC_Ni/Peptide_Import"/>
</dbReference>
<dbReference type="RefSeq" id="WP_008319506.1">
    <property type="nucleotide sequence ID" value="NZ_AOLN01000010.1"/>
</dbReference>
<comment type="subcellular location">
    <subcellularLocation>
        <location evidence="1">Cell membrane</location>
        <topology evidence="1">Peripheral membrane protein</topology>
    </subcellularLocation>
</comment>
<evidence type="ECO:0000256" key="3">
    <source>
        <dbReference type="ARBA" id="ARBA00022475"/>
    </source>
</evidence>
<evidence type="ECO:0000256" key="9">
    <source>
        <dbReference type="SAM" id="MobiDB-lite"/>
    </source>
</evidence>
<dbReference type="PROSITE" id="PS50893">
    <property type="entry name" value="ABC_TRANSPORTER_2"/>
    <property type="match status" value="1"/>
</dbReference>
<evidence type="ECO:0000259" key="10">
    <source>
        <dbReference type="PROSITE" id="PS50893"/>
    </source>
</evidence>
<keyword evidence="2" id="KW-0813">Transport</keyword>
<dbReference type="Pfam" id="PF00005">
    <property type="entry name" value="ABC_tran"/>
    <property type="match status" value="1"/>
</dbReference>
<evidence type="ECO:0000256" key="5">
    <source>
        <dbReference type="ARBA" id="ARBA00022741"/>
    </source>
</evidence>
<dbReference type="AlphaFoldDB" id="M0IKH5"/>
<evidence type="ECO:0000256" key="1">
    <source>
        <dbReference type="ARBA" id="ARBA00004202"/>
    </source>
</evidence>
<dbReference type="SUPFAM" id="SSF52540">
    <property type="entry name" value="P-loop containing nucleoside triphosphate hydrolases"/>
    <property type="match status" value="1"/>
</dbReference>
<keyword evidence="12" id="KW-1185">Reference proteome</keyword>
<name>M0IKH5_9EURY</name>
<evidence type="ECO:0000313" key="11">
    <source>
        <dbReference type="EMBL" id="ELZ95959.1"/>
    </source>
</evidence>
<evidence type="ECO:0000256" key="6">
    <source>
        <dbReference type="ARBA" id="ARBA00022840"/>
    </source>
</evidence>